<organism evidence="3 4">
    <name type="scientific">Novosphingobium fluoreni</name>
    <dbReference type="NCBI Taxonomy" id="1391222"/>
    <lineage>
        <taxon>Bacteria</taxon>
        <taxon>Pseudomonadati</taxon>
        <taxon>Pseudomonadota</taxon>
        <taxon>Alphaproteobacteria</taxon>
        <taxon>Sphingomonadales</taxon>
        <taxon>Sphingomonadaceae</taxon>
        <taxon>Novosphingobium</taxon>
    </lineage>
</organism>
<protein>
    <submittedName>
        <fullName evidence="3">CheY-like chemotaxis protein</fullName>
    </submittedName>
</protein>
<dbReference type="PROSITE" id="PS50110">
    <property type="entry name" value="RESPONSE_REGULATORY"/>
    <property type="match status" value="1"/>
</dbReference>
<accession>A0A7W6C4G0</accession>
<comment type="caution">
    <text evidence="3">The sequence shown here is derived from an EMBL/GenBank/DDBJ whole genome shotgun (WGS) entry which is preliminary data.</text>
</comment>
<keyword evidence="1" id="KW-0597">Phosphoprotein</keyword>
<dbReference type="SUPFAM" id="SSF52172">
    <property type="entry name" value="CheY-like"/>
    <property type="match status" value="1"/>
</dbReference>
<dbReference type="AlphaFoldDB" id="A0A7W6C4G0"/>
<name>A0A7W6C4G0_9SPHN</name>
<dbReference type="InterPro" id="IPR011006">
    <property type="entry name" value="CheY-like_superfamily"/>
</dbReference>
<keyword evidence="4" id="KW-1185">Reference proteome</keyword>
<evidence type="ECO:0000256" key="1">
    <source>
        <dbReference type="PROSITE-ProRule" id="PRU00169"/>
    </source>
</evidence>
<proteinExistence type="predicted"/>
<reference evidence="3 4" key="1">
    <citation type="submission" date="2020-08" db="EMBL/GenBank/DDBJ databases">
        <title>Genomic Encyclopedia of Type Strains, Phase IV (KMG-IV): sequencing the most valuable type-strain genomes for metagenomic binning, comparative biology and taxonomic classification.</title>
        <authorList>
            <person name="Goeker M."/>
        </authorList>
    </citation>
    <scope>NUCLEOTIDE SEQUENCE [LARGE SCALE GENOMIC DNA]</scope>
    <source>
        <strain evidence="3 4">DSM 27568</strain>
    </source>
</reference>
<dbReference type="Proteomes" id="UP000561459">
    <property type="component" value="Unassembled WGS sequence"/>
</dbReference>
<gene>
    <name evidence="3" type="ORF">GGR39_003176</name>
</gene>
<dbReference type="EMBL" id="JACIDY010000009">
    <property type="protein sequence ID" value="MBB3941499.1"/>
    <property type="molecule type" value="Genomic_DNA"/>
</dbReference>
<dbReference type="SMART" id="SM00448">
    <property type="entry name" value="REC"/>
    <property type="match status" value="1"/>
</dbReference>
<evidence type="ECO:0000313" key="4">
    <source>
        <dbReference type="Proteomes" id="UP000561459"/>
    </source>
</evidence>
<feature type="modified residue" description="4-aspartylphosphate" evidence="1">
    <location>
        <position position="107"/>
    </location>
</feature>
<evidence type="ECO:0000313" key="3">
    <source>
        <dbReference type="EMBL" id="MBB3941499.1"/>
    </source>
</evidence>
<sequence length="170" mass="18488">MSAISEVATPVTIATANDSFSCKRTYKYTPLNDLHWSRADVHSCSRICTTFVPHSRHALVIEDEAIIAFHIGDLVEQAGAKTVAYAQTELEAVSAAMEQKPDIIVSDVRLLTGTGPAAVTSIRLRVGRVPAIFITGNPEALDGYDHDGLMEKPFEADRLKETVARFAVDC</sequence>
<dbReference type="GO" id="GO:0000160">
    <property type="term" value="P:phosphorelay signal transduction system"/>
    <property type="evidence" value="ECO:0007669"/>
    <property type="project" value="InterPro"/>
</dbReference>
<dbReference type="Gene3D" id="3.40.50.2300">
    <property type="match status" value="1"/>
</dbReference>
<evidence type="ECO:0000259" key="2">
    <source>
        <dbReference type="PROSITE" id="PS50110"/>
    </source>
</evidence>
<feature type="domain" description="Response regulatory" evidence="2">
    <location>
        <begin position="57"/>
        <end position="167"/>
    </location>
</feature>
<dbReference type="Pfam" id="PF00072">
    <property type="entry name" value="Response_reg"/>
    <property type="match status" value="1"/>
</dbReference>
<dbReference type="InterPro" id="IPR001789">
    <property type="entry name" value="Sig_transdc_resp-reg_receiver"/>
</dbReference>